<comment type="caution">
    <text evidence="1">The sequence shown here is derived from an EMBL/GenBank/DDBJ whole genome shotgun (WGS) entry which is preliminary data.</text>
</comment>
<dbReference type="Gene3D" id="1.10.287.1060">
    <property type="entry name" value="ESAT-6-like"/>
    <property type="match status" value="1"/>
</dbReference>
<dbReference type="RefSeq" id="WP_184845874.1">
    <property type="nucleotide sequence ID" value="NZ_JACHMN010000003.1"/>
</dbReference>
<dbReference type="EMBL" id="JACHMN010000003">
    <property type="protein sequence ID" value="MBB5874076.1"/>
    <property type="molecule type" value="Genomic_DNA"/>
</dbReference>
<proteinExistence type="predicted"/>
<name>A0A841C2F8_9ACTN</name>
<dbReference type="Proteomes" id="UP000587527">
    <property type="component" value="Unassembled WGS sequence"/>
</dbReference>
<organism evidence="1 2">
    <name type="scientific">Allocatelliglobosispora scoriae</name>
    <dbReference type="NCBI Taxonomy" id="643052"/>
    <lineage>
        <taxon>Bacteria</taxon>
        <taxon>Bacillati</taxon>
        <taxon>Actinomycetota</taxon>
        <taxon>Actinomycetes</taxon>
        <taxon>Micromonosporales</taxon>
        <taxon>Micromonosporaceae</taxon>
        <taxon>Allocatelliglobosispora</taxon>
    </lineage>
</organism>
<dbReference type="InterPro" id="IPR036689">
    <property type="entry name" value="ESAT-6-like_sf"/>
</dbReference>
<keyword evidence="2" id="KW-1185">Reference proteome</keyword>
<evidence type="ECO:0000313" key="2">
    <source>
        <dbReference type="Proteomes" id="UP000587527"/>
    </source>
</evidence>
<sequence>MTGPYLGMDPEQVRAMAAQLSTGSTQIRDLASSIGAQIEATPWTGPDRDQFVGEWQGHHMQALLAVADSIEHAAQKALSNADAQEQTSAN</sequence>
<protein>
    <submittedName>
        <fullName evidence="1">Uncharacterized protein YukE</fullName>
    </submittedName>
</protein>
<dbReference type="SUPFAM" id="SSF140453">
    <property type="entry name" value="EsxAB dimer-like"/>
    <property type="match status" value="1"/>
</dbReference>
<accession>A0A841C2F8</accession>
<gene>
    <name evidence="1" type="ORF">F4553_007510</name>
</gene>
<reference evidence="1 2" key="1">
    <citation type="submission" date="2020-08" db="EMBL/GenBank/DDBJ databases">
        <title>Sequencing the genomes of 1000 actinobacteria strains.</title>
        <authorList>
            <person name="Klenk H.-P."/>
        </authorList>
    </citation>
    <scope>NUCLEOTIDE SEQUENCE [LARGE SCALE GENOMIC DNA]</scope>
    <source>
        <strain evidence="1 2">DSM 45362</strain>
    </source>
</reference>
<evidence type="ECO:0000313" key="1">
    <source>
        <dbReference type="EMBL" id="MBB5874076.1"/>
    </source>
</evidence>
<dbReference type="AlphaFoldDB" id="A0A841C2F8"/>